<gene>
    <name evidence="6" type="ORF">UJA718_LOCUS35578</name>
</gene>
<reference evidence="6" key="1">
    <citation type="submission" date="2021-02" db="EMBL/GenBank/DDBJ databases">
        <authorList>
            <person name="Nowell W R."/>
        </authorList>
    </citation>
    <scope>NUCLEOTIDE SEQUENCE</scope>
</reference>
<dbReference type="GO" id="GO:0045252">
    <property type="term" value="C:oxoglutarate dehydrogenase complex"/>
    <property type="evidence" value="ECO:0007669"/>
    <property type="project" value="TreeGrafter"/>
</dbReference>
<keyword evidence="7" id="KW-1185">Reference proteome</keyword>
<comment type="similarity">
    <text evidence="2">Belongs to the alpha-ketoglutarate dehydrogenase family.</text>
</comment>
<dbReference type="GO" id="GO:0006099">
    <property type="term" value="P:tricarboxylic acid cycle"/>
    <property type="evidence" value="ECO:0007669"/>
    <property type="project" value="TreeGrafter"/>
</dbReference>
<dbReference type="SUPFAM" id="SSF52518">
    <property type="entry name" value="Thiamin diphosphate-binding fold (THDP-binding)"/>
    <property type="match status" value="1"/>
</dbReference>
<dbReference type="Pfam" id="PF02779">
    <property type="entry name" value="Transket_pyr"/>
    <property type="match status" value="1"/>
</dbReference>
<accession>A0A821HSD5</accession>
<proteinExistence type="inferred from homology"/>
<dbReference type="GO" id="GO:0004591">
    <property type="term" value="F:oxoglutarate dehydrogenase (succinyl-transferring) activity"/>
    <property type="evidence" value="ECO:0007669"/>
    <property type="project" value="TreeGrafter"/>
</dbReference>
<evidence type="ECO:0000256" key="3">
    <source>
        <dbReference type="ARBA" id="ARBA00023002"/>
    </source>
</evidence>
<dbReference type="PANTHER" id="PTHR23152:SF4">
    <property type="entry name" value="2-OXOADIPATE DEHYDROGENASE COMPLEX COMPONENT E1"/>
    <property type="match status" value="1"/>
</dbReference>
<dbReference type="InterPro" id="IPR005475">
    <property type="entry name" value="Transketolase-like_Pyr-bd"/>
</dbReference>
<evidence type="ECO:0000256" key="1">
    <source>
        <dbReference type="ARBA" id="ARBA00001964"/>
    </source>
</evidence>
<dbReference type="GO" id="GO:0005739">
    <property type="term" value="C:mitochondrion"/>
    <property type="evidence" value="ECO:0007669"/>
    <property type="project" value="TreeGrafter"/>
</dbReference>
<dbReference type="InterPro" id="IPR029061">
    <property type="entry name" value="THDP-binding"/>
</dbReference>
<comment type="cofactor">
    <cofactor evidence="1">
        <name>thiamine diphosphate</name>
        <dbReference type="ChEBI" id="CHEBI:58937"/>
    </cofactor>
</comment>
<sequence>WKNFFTGKGPFPYPQTGVAEETLQNIAVKTHQLPDGFVLHRGLTRIFEGRNKLIQAREVDWALAESMAIGSVLLDGHHVRLSGQDVERGTFSHRHHVLHDQEKDLVFHVPMNYLSPTQGHYTICNSSLSEFAALGFELGYSTTNPNSLVIWEAQFGDFANNAQCIIDQFVCSGQAKWVRQSGIVLLLPHGYEGQGPEHSSARLERFLQLCDEDEDRVTEIKERKHIQHTDLAMYQLDDTNWIV</sequence>
<protein>
    <recommendedName>
        <fullName evidence="5">Transketolase-like pyrimidine-binding domain-containing protein</fullName>
    </recommendedName>
</protein>
<evidence type="ECO:0000256" key="4">
    <source>
        <dbReference type="ARBA" id="ARBA00023052"/>
    </source>
</evidence>
<evidence type="ECO:0000259" key="5">
    <source>
        <dbReference type="SMART" id="SM00861"/>
    </source>
</evidence>
<dbReference type="AlphaFoldDB" id="A0A821HSD5"/>
<feature type="non-terminal residue" evidence="6">
    <location>
        <position position="1"/>
    </location>
</feature>
<dbReference type="Gene3D" id="3.40.50.12470">
    <property type="match status" value="1"/>
</dbReference>
<evidence type="ECO:0000256" key="2">
    <source>
        <dbReference type="ARBA" id="ARBA00006936"/>
    </source>
</evidence>
<dbReference type="SMART" id="SM00861">
    <property type="entry name" value="Transket_pyr"/>
    <property type="match status" value="1"/>
</dbReference>
<evidence type="ECO:0000313" key="7">
    <source>
        <dbReference type="Proteomes" id="UP000663873"/>
    </source>
</evidence>
<keyword evidence="3" id="KW-0560">Oxidoreductase</keyword>
<dbReference type="EMBL" id="CAJOBP010033408">
    <property type="protein sequence ID" value="CAF4687563.1"/>
    <property type="molecule type" value="Genomic_DNA"/>
</dbReference>
<comment type="caution">
    <text evidence="6">The sequence shown here is derived from an EMBL/GenBank/DDBJ whole genome shotgun (WGS) entry which is preliminary data.</text>
</comment>
<dbReference type="GO" id="GO:0030976">
    <property type="term" value="F:thiamine pyrophosphate binding"/>
    <property type="evidence" value="ECO:0007669"/>
    <property type="project" value="InterPro"/>
</dbReference>
<feature type="non-terminal residue" evidence="6">
    <location>
        <position position="243"/>
    </location>
</feature>
<evidence type="ECO:0000313" key="6">
    <source>
        <dbReference type="EMBL" id="CAF4687563.1"/>
    </source>
</evidence>
<dbReference type="PANTHER" id="PTHR23152">
    <property type="entry name" value="2-OXOGLUTARATE DEHYDROGENASE"/>
    <property type="match status" value="1"/>
</dbReference>
<dbReference type="InterPro" id="IPR011603">
    <property type="entry name" value="2oxoglutarate_DH_E1"/>
</dbReference>
<dbReference type="Proteomes" id="UP000663873">
    <property type="component" value="Unassembled WGS sequence"/>
</dbReference>
<feature type="domain" description="Transketolase-like pyrimidine-binding" evidence="5">
    <location>
        <begin position="59"/>
        <end position="242"/>
    </location>
</feature>
<name>A0A821HSD5_9BILA</name>
<organism evidence="6 7">
    <name type="scientific">Rotaria socialis</name>
    <dbReference type="NCBI Taxonomy" id="392032"/>
    <lineage>
        <taxon>Eukaryota</taxon>
        <taxon>Metazoa</taxon>
        <taxon>Spiralia</taxon>
        <taxon>Gnathifera</taxon>
        <taxon>Rotifera</taxon>
        <taxon>Eurotatoria</taxon>
        <taxon>Bdelloidea</taxon>
        <taxon>Philodinida</taxon>
        <taxon>Philodinidae</taxon>
        <taxon>Rotaria</taxon>
    </lineage>
</organism>
<keyword evidence="4" id="KW-0786">Thiamine pyrophosphate</keyword>